<dbReference type="HAMAP" id="MF_02007">
    <property type="entry name" value="Tyr_tRNA_synth_type2"/>
    <property type="match status" value="1"/>
</dbReference>
<feature type="short sequence motif" description="'KMSKS' region" evidence="9">
    <location>
        <begin position="226"/>
        <end position="230"/>
    </location>
</feature>
<evidence type="ECO:0000256" key="3">
    <source>
        <dbReference type="ARBA" id="ARBA00022741"/>
    </source>
</evidence>
<dbReference type="SUPFAM" id="SSF55174">
    <property type="entry name" value="Alpha-L RNA-binding motif"/>
    <property type="match status" value="1"/>
</dbReference>
<dbReference type="Gene3D" id="1.10.240.10">
    <property type="entry name" value="Tyrosyl-Transfer RNA Synthetase"/>
    <property type="match status" value="1"/>
</dbReference>
<dbReference type="InterPro" id="IPR024088">
    <property type="entry name" value="Tyr-tRNA-ligase_bac-type"/>
</dbReference>
<protein>
    <recommendedName>
        <fullName evidence="9">Tyrosine--tRNA ligase</fullName>
        <ecNumber evidence="9">6.1.1.1</ecNumber>
    </recommendedName>
    <alternativeName>
        <fullName evidence="9">Tyrosyl-tRNA synthetase</fullName>
        <shortName evidence="9">TyrRS</shortName>
    </alternativeName>
</protein>
<keyword evidence="7 9" id="KW-0030">Aminoacyl-tRNA synthetase</keyword>
<dbReference type="InterPro" id="IPR024108">
    <property type="entry name" value="Tyr-tRNA-ligase_bac_2"/>
</dbReference>
<comment type="subcellular location">
    <subcellularLocation>
        <location evidence="9">Cytoplasm</location>
    </subcellularLocation>
</comment>
<dbReference type="Pfam" id="PF00579">
    <property type="entry name" value="tRNA-synt_1b"/>
    <property type="match status" value="1"/>
</dbReference>
<dbReference type="PROSITE" id="PS00178">
    <property type="entry name" value="AA_TRNA_LIGASE_I"/>
    <property type="match status" value="1"/>
</dbReference>
<dbReference type="InterPro" id="IPR036986">
    <property type="entry name" value="S4_RNA-bd_sf"/>
</dbReference>
<evidence type="ECO:0000256" key="9">
    <source>
        <dbReference type="HAMAP-Rule" id="MF_02007"/>
    </source>
</evidence>
<keyword evidence="12" id="KW-1185">Reference proteome</keyword>
<dbReference type="Gene3D" id="3.10.290.10">
    <property type="entry name" value="RNA-binding S4 domain"/>
    <property type="match status" value="1"/>
</dbReference>
<dbReference type="InterPro" id="IPR002307">
    <property type="entry name" value="Tyr-tRNA-ligase"/>
</dbReference>
<comment type="similarity">
    <text evidence="9">Belongs to the class-I aminoacyl-tRNA synthetase family. TyrS type 2 subfamily.</text>
</comment>
<evidence type="ECO:0000256" key="5">
    <source>
        <dbReference type="ARBA" id="ARBA00022884"/>
    </source>
</evidence>
<evidence type="ECO:0000256" key="1">
    <source>
        <dbReference type="ARBA" id="ARBA00022490"/>
    </source>
</evidence>
<dbReference type="PRINTS" id="PR01040">
    <property type="entry name" value="TRNASYNTHTYR"/>
</dbReference>
<keyword evidence="3 9" id="KW-0547">Nucleotide-binding</keyword>
<keyword evidence="4 9" id="KW-0067">ATP-binding</keyword>
<evidence type="ECO:0000256" key="10">
    <source>
        <dbReference type="PROSITE-ProRule" id="PRU00182"/>
    </source>
</evidence>
<keyword evidence="1 9" id="KW-0963">Cytoplasm</keyword>
<dbReference type="Gene3D" id="3.40.50.620">
    <property type="entry name" value="HUPs"/>
    <property type="match status" value="1"/>
</dbReference>
<proteinExistence type="inferred from homology"/>
<gene>
    <name evidence="9 11" type="primary">tyrS</name>
    <name evidence="11" type="ORF">K6Q96_14385</name>
</gene>
<feature type="short sequence motif" description="'HIGH' region" evidence="9">
    <location>
        <begin position="42"/>
        <end position="51"/>
    </location>
</feature>
<keyword evidence="5 10" id="KW-0694">RNA-binding</keyword>
<dbReference type="RefSeq" id="WP_046303925.1">
    <property type="nucleotide sequence ID" value="NZ_CP082275.1"/>
</dbReference>
<keyword evidence="6 9" id="KW-0648">Protein biosynthesis</keyword>
<dbReference type="InterPro" id="IPR001412">
    <property type="entry name" value="aa-tRNA-synth_I_CS"/>
</dbReference>
<dbReference type="PROSITE" id="PS50889">
    <property type="entry name" value="S4"/>
    <property type="match status" value="1"/>
</dbReference>
<dbReference type="PANTHER" id="PTHR11766">
    <property type="entry name" value="TYROSYL-TRNA SYNTHETASE"/>
    <property type="match status" value="1"/>
</dbReference>
<organism evidence="11 12">
    <name type="scientific">Grimontia kaedaensis</name>
    <dbReference type="NCBI Taxonomy" id="2872157"/>
    <lineage>
        <taxon>Bacteria</taxon>
        <taxon>Pseudomonadati</taxon>
        <taxon>Pseudomonadota</taxon>
        <taxon>Gammaproteobacteria</taxon>
        <taxon>Vibrionales</taxon>
        <taxon>Vibrionaceae</taxon>
        <taxon>Grimontia</taxon>
    </lineage>
</organism>
<name>A0ABY4WVM4_9GAMM</name>
<dbReference type="EMBL" id="CP082275">
    <property type="protein sequence ID" value="USH02040.1"/>
    <property type="molecule type" value="Genomic_DNA"/>
</dbReference>
<feature type="binding site" evidence="9">
    <location>
        <position position="229"/>
    </location>
    <ligand>
        <name>ATP</name>
        <dbReference type="ChEBI" id="CHEBI:30616"/>
    </ligand>
</feature>
<evidence type="ECO:0000256" key="6">
    <source>
        <dbReference type="ARBA" id="ARBA00022917"/>
    </source>
</evidence>
<comment type="catalytic activity">
    <reaction evidence="8 9">
        <text>tRNA(Tyr) + L-tyrosine + ATP = L-tyrosyl-tRNA(Tyr) + AMP + diphosphate + H(+)</text>
        <dbReference type="Rhea" id="RHEA:10220"/>
        <dbReference type="Rhea" id="RHEA-COMP:9706"/>
        <dbReference type="Rhea" id="RHEA-COMP:9707"/>
        <dbReference type="ChEBI" id="CHEBI:15378"/>
        <dbReference type="ChEBI" id="CHEBI:30616"/>
        <dbReference type="ChEBI" id="CHEBI:33019"/>
        <dbReference type="ChEBI" id="CHEBI:58315"/>
        <dbReference type="ChEBI" id="CHEBI:78442"/>
        <dbReference type="ChEBI" id="CHEBI:78536"/>
        <dbReference type="ChEBI" id="CHEBI:456215"/>
        <dbReference type="EC" id="6.1.1.1"/>
    </reaction>
</comment>
<dbReference type="InterPro" id="IPR014729">
    <property type="entry name" value="Rossmann-like_a/b/a_fold"/>
</dbReference>
<dbReference type="SUPFAM" id="SSF52374">
    <property type="entry name" value="Nucleotidylyl transferase"/>
    <property type="match status" value="1"/>
</dbReference>
<evidence type="ECO:0000313" key="11">
    <source>
        <dbReference type="EMBL" id="USH02040.1"/>
    </source>
</evidence>
<accession>A0ABY4WVM4</accession>
<keyword evidence="2 9" id="KW-0436">Ligase</keyword>
<comment type="function">
    <text evidence="9">Catalyzes the attachment of tyrosine to tRNA(Tyr) in a two-step reaction: tyrosine is first activated by ATP to form Tyr-AMP and then transferred to the acceptor end of tRNA(Tyr).</text>
</comment>
<dbReference type="Proteomes" id="UP001056255">
    <property type="component" value="Chromosome I"/>
</dbReference>
<evidence type="ECO:0000256" key="2">
    <source>
        <dbReference type="ARBA" id="ARBA00022598"/>
    </source>
</evidence>
<dbReference type="CDD" id="cd00805">
    <property type="entry name" value="TyrRS_core"/>
    <property type="match status" value="1"/>
</dbReference>
<dbReference type="CDD" id="cd00165">
    <property type="entry name" value="S4"/>
    <property type="match status" value="1"/>
</dbReference>
<sequence length="395" mass="43916">MASIEAALAEIKRGVEELIPEEGLIAKLKENRPLRIKLGADPTAPDIHLGHTVIMNKLRAFQELGHEVIFLIGDYTAMVGDPSGKNATRPPLTREQVLSNAETYKEQIFKILDPEKTRIEFNSSWLSELGTDGMIRLAASSTVARMLERDDFKKRYSNNQPIAIHEFIYPLLQGYDSVALEADVELGGTDQKFNLLMGRELQKQNGQSQQVVITMPLLVGLDGVKKMSKSANNYIGISDVPTEMFGKIMSISDDLMWNYYELLSFRPLEEIAGLKEEIANGRNPRDVKILLAKEIIARFHSEADAEAAEAEFINRFQKGAMPDEMPEFSFEQGVAIANLLKDAALVGSTSDAMRMIRQGAVKIDGEKLDDTKLVPEAGTAVYQVGKRKFARITLA</sequence>
<evidence type="ECO:0000256" key="8">
    <source>
        <dbReference type="ARBA" id="ARBA00048248"/>
    </source>
</evidence>
<dbReference type="InterPro" id="IPR002305">
    <property type="entry name" value="aa-tRNA-synth_Ic"/>
</dbReference>
<dbReference type="NCBIfam" id="TIGR00234">
    <property type="entry name" value="tyrS"/>
    <property type="match status" value="1"/>
</dbReference>
<evidence type="ECO:0000256" key="4">
    <source>
        <dbReference type="ARBA" id="ARBA00022840"/>
    </source>
</evidence>
<evidence type="ECO:0000256" key="7">
    <source>
        <dbReference type="ARBA" id="ARBA00023146"/>
    </source>
</evidence>
<dbReference type="EC" id="6.1.1.1" evidence="9"/>
<dbReference type="GO" id="GO:0004831">
    <property type="term" value="F:tyrosine-tRNA ligase activity"/>
    <property type="evidence" value="ECO:0007669"/>
    <property type="project" value="UniProtKB-EC"/>
</dbReference>
<comment type="subunit">
    <text evidence="9">Homodimer.</text>
</comment>
<dbReference type="PANTHER" id="PTHR11766:SF1">
    <property type="entry name" value="TYROSINE--TRNA LIGASE"/>
    <property type="match status" value="1"/>
</dbReference>
<reference evidence="11" key="1">
    <citation type="submission" date="2021-08" db="EMBL/GenBank/DDBJ databases">
        <authorList>
            <person name="Sakaguchi M."/>
            <person name="Kikuchi T."/>
            <person name="Urbanczyk H."/>
        </authorList>
    </citation>
    <scope>NUCLEOTIDE SEQUENCE</scope>
    <source>
        <strain evidence="11">020920N</strain>
    </source>
</reference>
<evidence type="ECO:0000313" key="12">
    <source>
        <dbReference type="Proteomes" id="UP001056255"/>
    </source>
</evidence>